<dbReference type="FunFam" id="3.10.20.90:FF:000058">
    <property type="entry name" value="Octicosapeptide/phox/Bem1p domain kinase superfamily protein"/>
    <property type="match status" value="1"/>
</dbReference>
<accession>A0A2P5A7P3</accession>
<feature type="compositionally biased region" description="Low complexity" evidence="1">
    <location>
        <begin position="266"/>
        <end position="279"/>
    </location>
</feature>
<dbReference type="Pfam" id="PF00564">
    <property type="entry name" value="PB1"/>
    <property type="match status" value="1"/>
</dbReference>
<keyword evidence="4" id="KW-1185">Reference proteome</keyword>
<dbReference type="InterPro" id="IPR053198">
    <property type="entry name" value="Gynoecium_Dev_Regulator"/>
</dbReference>
<evidence type="ECO:0000259" key="2">
    <source>
        <dbReference type="SMART" id="SM00666"/>
    </source>
</evidence>
<evidence type="ECO:0000313" key="4">
    <source>
        <dbReference type="Proteomes" id="UP000237105"/>
    </source>
</evidence>
<evidence type="ECO:0000256" key="1">
    <source>
        <dbReference type="SAM" id="MobiDB-lite"/>
    </source>
</evidence>
<dbReference type="SMART" id="SM00666">
    <property type="entry name" value="PB1"/>
    <property type="match status" value="1"/>
</dbReference>
<dbReference type="Gene3D" id="3.10.20.90">
    <property type="entry name" value="Phosphatidylinositol 3-kinase Catalytic Subunit, Chain A, domain 1"/>
    <property type="match status" value="1"/>
</dbReference>
<evidence type="ECO:0000313" key="3">
    <source>
        <dbReference type="EMBL" id="PON32571.1"/>
    </source>
</evidence>
<feature type="region of interest" description="Disordered" evidence="1">
    <location>
        <begin position="1"/>
        <end position="40"/>
    </location>
</feature>
<dbReference type="InterPro" id="IPR000270">
    <property type="entry name" value="PB1_dom"/>
</dbReference>
<dbReference type="SUPFAM" id="SSF54277">
    <property type="entry name" value="CAD &amp; PB1 domains"/>
    <property type="match status" value="1"/>
</dbReference>
<reference evidence="4" key="1">
    <citation type="submission" date="2016-06" db="EMBL/GenBank/DDBJ databases">
        <title>Parallel loss of symbiosis genes in relatives of nitrogen-fixing non-legume Parasponia.</title>
        <authorList>
            <person name="Van Velzen R."/>
            <person name="Holmer R."/>
            <person name="Bu F."/>
            <person name="Rutten L."/>
            <person name="Van Zeijl A."/>
            <person name="Liu W."/>
            <person name="Santuari L."/>
            <person name="Cao Q."/>
            <person name="Sharma T."/>
            <person name="Shen D."/>
            <person name="Roswanjaya Y."/>
            <person name="Wardhani T."/>
            <person name="Kalhor M.S."/>
            <person name="Jansen J."/>
            <person name="Van den Hoogen J."/>
            <person name="Gungor B."/>
            <person name="Hartog M."/>
            <person name="Hontelez J."/>
            <person name="Verver J."/>
            <person name="Yang W.-C."/>
            <person name="Schijlen E."/>
            <person name="Repin R."/>
            <person name="Schilthuizen M."/>
            <person name="Schranz E."/>
            <person name="Heidstra R."/>
            <person name="Miyata K."/>
            <person name="Fedorova E."/>
            <person name="Kohlen W."/>
            <person name="Bisseling T."/>
            <person name="Smit S."/>
            <person name="Geurts R."/>
        </authorList>
    </citation>
    <scope>NUCLEOTIDE SEQUENCE [LARGE SCALE GENOMIC DNA]</scope>
    <source>
        <strain evidence="4">cv. WU1-14</strain>
    </source>
</reference>
<proteinExistence type="predicted"/>
<organism evidence="3 4">
    <name type="scientific">Parasponia andersonii</name>
    <name type="common">Sponia andersonii</name>
    <dbReference type="NCBI Taxonomy" id="3476"/>
    <lineage>
        <taxon>Eukaryota</taxon>
        <taxon>Viridiplantae</taxon>
        <taxon>Streptophyta</taxon>
        <taxon>Embryophyta</taxon>
        <taxon>Tracheophyta</taxon>
        <taxon>Spermatophyta</taxon>
        <taxon>Magnoliopsida</taxon>
        <taxon>eudicotyledons</taxon>
        <taxon>Gunneridae</taxon>
        <taxon>Pentapetalae</taxon>
        <taxon>rosids</taxon>
        <taxon>fabids</taxon>
        <taxon>Rosales</taxon>
        <taxon>Cannabaceae</taxon>
        <taxon>Parasponia</taxon>
    </lineage>
</organism>
<feature type="compositionally biased region" description="Pro residues" evidence="1">
    <location>
        <begin position="26"/>
        <end position="38"/>
    </location>
</feature>
<dbReference type="PANTHER" id="PTHR31066:SF100">
    <property type="entry name" value="PB1 DOMAIN-CONTAINING PROTEIN"/>
    <property type="match status" value="1"/>
</dbReference>
<dbReference type="STRING" id="3476.A0A2P5A7P3"/>
<dbReference type="CDD" id="cd06410">
    <property type="entry name" value="PB1_UP2"/>
    <property type="match status" value="1"/>
</dbReference>
<dbReference type="OrthoDB" id="1938580at2759"/>
<dbReference type="AlphaFoldDB" id="A0A2P5A7P3"/>
<sequence length="517" mass="56062">MENFSYSPYPDSGDSSPRSREIEFENPPPWDDQPPPPAHQSYKAKFMCSYGGKILPRPHDNQLCYIGGETKILAVDRTVKFAAMISKLSSLSESDVSFKYQLPGEDLDALISVTNDDDLEHMMHEYDRLYRATAKPARMRLFLFPVVVNSAAGSFRSDGPTPDREQFVDALNLVPGHGSDPVQKPPGSNNVDYLFGLEKGVGTGVGIAVPPPPPTTVPEPLVQAPEFPVRGDVNRAVGSNPPVNPVEIQRQLHELQKLQMEHDHNQQQQQLQQQQMQQQEAIYRRKSDDNLVGGYPGGDYYVQNVPEKIPAMAAPPPGYWPEKQVTSGGFPAAVTAEHPVYMIPAPGGAMYHHQQMAVRPVVTGPASQPPHAYYPVQQRMAPDVYREQPVYNVVQQPPQQPPLSVPPPQNLPPQLPKLAATYPEGIGIVRPSGGSGGGMGVPTTDSGQYTQVAYDSATGRQVFYTAQAGMVLAPSPAPAAAAPQQTYAPVATDMRPGGSLGQEAGKVVVNKVTQASV</sequence>
<feature type="region of interest" description="Disordered" evidence="1">
    <location>
        <begin position="260"/>
        <end position="280"/>
    </location>
</feature>
<dbReference type="EMBL" id="JXTB01000802">
    <property type="protein sequence ID" value="PON32571.1"/>
    <property type="molecule type" value="Genomic_DNA"/>
</dbReference>
<dbReference type="PANTHER" id="PTHR31066">
    <property type="entry name" value="OS05G0427100 PROTEIN-RELATED"/>
    <property type="match status" value="1"/>
</dbReference>
<name>A0A2P5A7P3_PARAD</name>
<feature type="compositionally biased region" description="Low complexity" evidence="1">
    <location>
        <begin position="1"/>
        <end position="16"/>
    </location>
</feature>
<protein>
    <submittedName>
        <fullName evidence="3">PB1 domain containing protein</fullName>
    </submittedName>
</protein>
<feature type="domain" description="PB1" evidence="2">
    <location>
        <begin position="58"/>
        <end position="146"/>
    </location>
</feature>
<comment type="caution">
    <text evidence="3">The sequence shown here is derived from an EMBL/GenBank/DDBJ whole genome shotgun (WGS) entry which is preliminary data.</text>
</comment>
<gene>
    <name evidence="3" type="ORF">PanWU01x14_360110</name>
</gene>
<dbReference type="Proteomes" id="UP000237105">
    <property type="component" value="Unassembled WGS sequence"/>
</dbReference>